<organism evidence="1 2">
    <name type="scientific">Candidatus Chloroploca mongolica</name>
    <dbReference type="NCBI Taxonomy" id="2528176"/>
    <lineage>
        <taxon>Bacteria</taxon>
        <taxon>Bacillati</taxon>
        <taxon>Chloroflexota</taxon>
        <taxon>Chloroflexia</taxon>
        <taxon>Chloroflexales</taxon>
        <taxon>Chloroflexineae</taxon>
        <taxon>Oscillochloridaceae</taxon>
        <taxon>Candidatus Chloroploca</taxon>
    </lineage>
</organism>
<reference evidence="1 2" key="1">
    <citation type="submission" date="2021-03" db="EMBL/GenBank/DDBJ databases">
        <authorList>
            <person name="Grouzdev D.S."/>
        </authorList>
    </citation>
    <scope>NUCLEOTIDE SEQUENCE [LARGE SCALE GENOMIC DNA]</scope>
    <source>
        <strain evidence="1 2">M50-1</strain>
    </source>
</reference>
<evidence type="ECO:0000313" key="1">
    <source>
        <dbReference type="EMBL" id="MBP1468527.1"/>
    </source>
</evidence>
<proteinExistence type="predicted"/>
<name>A0ABS4DGG8_9CHLR</name>
<protein>
    <submittedName>
        <fullName evidence="1">Uncharacterized protein</fullName>
    </submittedName>
</protein>
<sequence length="165" mass="17854">MSAMTSYTPEELDLLSRLPAHIGFAVMIAERASWRGRRTEIRELRAAATKTAPQYADNALVQQVAPQVADLLESDELVKRSRDKNADAVLAAVVAQCAQVAGILAAKTTPAEAEGYKRFALGLGMEAAEAHADAEFFGIGGQTISRNERKALDELREALGLRDEE</sequence>
<dbReference type="Proteomes" id="UP001193081">
    <property type="component" value="Unassembled WGS sequence"/>
</dbReference>
<accession>A0ABS4DGG8</accession>
<keyword evidence="2" id="KW-1185">Reference proteome</keyword>
<dbReference type="RefSeq" id="WP_135481383.1">
    <property type="nucleotide sequence ID" value="NZ_SIJK02000074.1"/>
</dbReference>
<gene>
    <name evidence="1" type="ORF">EYB53_022635</name>
</gene>
<dbReference type="EMBL" id="SIJK02000074">
    <property type="protein sequence ID" value="MBP1468527.1"/>
    <property type="molecule type" value="Genomic_DNA"/>
</dbReference>
<comment type="caution">
    <text evidence="1">The sequence shown here is derived from an EMBL/GenBank/DDBJ whole genome shotgun (WGS) entry which is preliminary data.</text>
</comment>
<evidence type="ECO:0000313" key="2">
    <source>
        <dbReference type="Proteomes" id="UP001193081"/>
    </source>
</evidence>